<organism evidence="3 4">
    <name type="scientific">Seminavis robusta</name>
    <dbReference type="NCBI Taxonomy" id="568900"/>
    <lineage>
        <taxon>Eukaryota</taxon>
        <taxon>Sar</taxon>
        <taxon>Stramenopiles</taxon>
        <taxon>Ochrophyta</taxon>
        <taxon>Bacillariophyta</taxon>
        <taxon>Bacillariophyceae</taxon>
        <taxon>Bacillariophycidae</taxon>
        <taxon>Naviculales</taxon>
        <taxon>Naviculaceae</taxon>
        <taxon>Seminavis</taxon>
    </lineage>
</organism>
<feature type="compositionally biased region" description="Low complexity" evidence="1">
    <location>
        <begin position="482"/>
        <end position="507"/>
    </location>
</feature>
<dbReference type="SMART" id="SM00228">
    <property type="entry name" value="PDZ"/>
    <property type="match status" value="1"/>
</dbReference>
<feature type="region of interest" description="Disordered" evidence="1">
    <location>
        <begin position="991"/>
        <end position="1084"/>
    </location>
</feature>
<evidence type="ECO:0000313" key="4">
    <source>
        <dbReference type="Proteomes" id="UP001153069"/>
    </source>
</evidence>
<comment type="caution">
    <text evidence="3">The sequence shown here is derived from an EMBL/GenBank/DDBJ whole genome shotgun (WGS) entry which is preliminary data.</text>
</comment>
<dbReference type="PROSITE" id="PS50106">
    <property type="entry name" value="PDZ"/>
    <property type="match status" value="1"/>
</dbReference>
<dbReference type="CDD" id="cd00136">
    <property type="entry name" value="PDZ_canonical"/>
    <property type="match status" value="1"/>
</dbReference>
<feature type="compositionally biased region" description="Basic residues" evidence="1">
    <location>
        <begin position="1053"/>
        <end position="1084"/>
    </location>
</feature>
<feature type="compositionally biased region" description="Polar residues" evidence="1">
    <location>
        <begin position="831"/>
        <end position="843"/>
    </location>
</feature>
<evidence type="ECO:0000313" key="3">
    <source>
        <dbReference type="EMBL" id="CAB9514365.1"/>
    </source>
</evidence>
<dbReference type="InterPro" id="IPR001478">
    <property type="entry name" value="PDZ"/>
</dbReference>
<feature type="region of interest" description="Disordered" evidence="1">
    <location>
        <begin position="686"/>
        <end position="756"/>
    </location>
</feature>
<accession>A0A9N8E5R2</accession>
<feature type="compositionally biased region" description="Polar residues" evidence="1">
    <location>
        <begin position="591"/>
        <end position="603"/>
    </location>
</feature>
<feature type="compositionally biased region" description="Basic and acidic residues" evidence="1">
    <location>
        <begin position="731"/>
        <end position="747"/>
    </location>
</feature>
<dbReference type="SUPFAM" id="SSF50156">
    <property type="entry name" value="PDZ domain-like"/>
    <property type="match status" value="1"/>
</dbReference>
<dbReference type="Gene3D" id="2.30.42.10">
    <property type="match status" value="1"/>
</dbReference>
<feature type="domain" description="PDZ" evidence="2">
    <location>
        <begin position="912"/>
        <end position="971"/>
    </location>
</feature>
<name>A0A9N8E5R2_9STRA</name>
<evidence type="ECO:0000256" key="1">
    <source>
        <dbReference type="SAM" id="MobiDB-lite"/>
    </source>
</evidence>
<dbReference type="Pfam" id="PF17820">
    <property type="entry name" value="PDZ_6"/>
    <property type="match status" value="1"/>
</dbReference>
<dbReference type="EMBL" id="CAICTM010000648">
    <property type="protein sequence ID" value="CAB9514365.1"/>
    <property type="molecule type" value="Genomic_DNA"/>
</dbReference>
<keyword evidence="4" id="KW-1185">Reference proteome</keyword>
<feature type="compositionally biased region" description="Low complexity" evidence="1">
    <location>
        <begin position="58"/>
        <end position="73"/>
    </location>
</feature>
<feature type="compositionally biased region" description="Basic and acidic residues" evidence="1">
    <location>
        <begin position="695"/>
        <end position="710"/>
    </location>
</feature>
<feature type="compositionally biased region" description="Low complexity" evidence="1">
    <location>
        <begin position="286"/>
        <end position="295"/>
    </location>
</feature>
<dbReference type="InterPro" id="IPR036034">
    <property type="entry name" value="PDZ_sf"/>
</dbReference>
<reference evidence="3" key="1">
    <citation type="submission" date="2020-06" db="EMBL/GenBank/DDBJ databases">
        <authorList>
            <consortium name="Plant Systems Biology data submission"/>
        </authorList>
    </citation>
    <scope>NUCLEOTIDE SEQUENCE</scope>
    <source>
        <strain evidence="3">D6</strain>
    </source>
</reference>
<feature type="compositionally biased region" description="Polar residues" evidence="1">
    <location>
        <begin position="407"/>
        <end position="425"/>
    </location>
</feature>
<proteinExistence type="predicted"/>
<dbReference type="Proteomes" id="UP001153069">
    <property type="component" value="Unassembled WGS sequence"/>
</dbReference>
<sequence length="1084" mass="118084">MMTYGARSRHNLRLGVSVGTEQTRPDTFTKPSNPEMSPGSTLKWRMHHRSSAASVDCTANDTTSTATTNTEPSTHADYTLSAATSASIVANSTTAANNHSQDAAMEKSMNMRTRTNFGDYQGHVPPEAKPSPHNVSILPRDTPIVAPKRVTPETPRRSSPGRKALPNSLKLPVLPLPSPSGSDANSDRLPESLPSPLAEKRLQFFDDAPADQVPFDQVWNQQEFVLGDDQQQKTSDMGSEDNQEHDNRADDDQSIGTDASKPFDEPTPEKMGPSDYSAFSAYSINSSSTTTGPQPVQSPPQPPPPPPPHSAKQQRKKAPLDPPLPTSSSSPRSPRIKSRMMPYTPTPPGSPRDRRIPIRPPRSPSGEEKKTDDSAVMMQQAPASQLNNYEAGGNDDDIPSDEDESKLSNLSGRSKQNLSLATASKGTAAEDVGSKAEDLSVSGSNTNHMRGKSKSDHDENKSVDSLFDFREHGSFSPKQMCLSPTPLTPKSPLTPDSPSSRSSQKSPGRWRKNAPTELTCRVDDDTSSLDVPTGDIDEAMRLKARAQEAFATRRRFSPKKGTSPRSPGVGSLPLAEGVSSDLPADRKEVTGQKSPRTQKSPVRQPQPQQQPQPQPPQLEIPVETTKTKNVVSFTATDTIHHFQQEYDMYSEQDESAMSMSTFENDKSLGAEVEEAIKDIFMINALSACNPSPPKIRSESRSESRFERRDSGGQSSEEDDTLSGTQSDAPDDAAKAQRRSPDAERSTREMAQQGGQQDDVFFEAMLSMVEGGIGAMTAAFGFATGGPPAVIEQPAEPRSNRALPPTTQNRGRSLQPAERPSRSPNHRPNGPESESVSSDIQSEVPQDERSMDRKAIMEPPTPAQSLEDDPRLLELAKQAALCMHEVLGVHYDESKGVDIGDIKFVVVVLTLPLGLIFQEDYSGCWVTKVMPGGNAALSGRVEPGDQLAAIDSRSSIGMKVDDICDAIAEASSRCKEIELTFLRYVGPFQPLPSDGEPRGVQPKKREGLDDGSSSSRRGSEEMYPSIESTLVEDDFFDDRPQSTQSVTKDEKLNKGQKLKSKKSGSFRKSFKWLNRRGKKRTSKAE</sequence>
<feature type="region of interest" description="Disordered" evidence="1">
    <location>
        <begin position="115"/>
        <end position="626"/>
    </location>
</feature>
<feature type="compositionally biased region" description="Acidic residues" evidence="1">
    <location>
        <begin position="393"/>
        <end position="404"/>
    </location>
</feature>
<dbReference type="OrthoDB" id="49615at2759"/>
<dbReference type="AlphaFoldDB" id="A0A9N8E5R2"/>
<feature type="region of interest" description="Disordered" evidence="1">
    <location>
        <begin position="1"/>
        <end position="73"/>
    </location>
</feature>
<protein>
    <recommendedName>
        <fullName evidence="2">PDZ domain-containing protein</fullName>
    </recommendedName>
</protein>
<feature type="region of interest" description="Disordered" evidence="1">
    <location>
        <begin position="788"/>
        <end position="853"/>
    </location>
</feature>
<feature type="compositionally biased region" description="Pro residues" evidence="1">
    <location>
        <begin position="296"/>
        <end position="309"/>
    </location>
</feature>
<dbReference type="InterPro" id="IPR041489">
    <property type="entry name" value="PDZ_6"/>
</dbReference>
<feature type="compositionally biased region" description="Pro residues" evidence="1">
    <location>
        <begin position="608"/>
        <end position="618"/>
    </location>
</feature>
<feature type="compositionally biased region" description="Basic and acidic residues" evidence="1">
    <location>
        <begin position="242"/>
        <end position="251"/>
    </location>
</feature>
<feature type="compositionally biased region" description="Polar residues" evidence="1">
    <location>
        <begin position="19"/>
        <end position="40"/>
    </location>
</feature>
<evidence type="ECO:0000259" key="2">
    <source>
        <dbReference type="PROSITE" id="PS50106"/>
    </source>
</evidence>
<feature type="compositionally biased region" description="Basic and acidic residues" evidence="1">
    <location>
        <begin position="453"/>
        <end position="473"/>
    </location>
</feature>
<gene>
    <name evidence="3" type="ORF">SEMRO_649_G181230.1</name>
</gene>